<evidence type="ECO:0000256" key="1">
    <source>
        <dbReference type="ARBA" id="ARBA00022801"/>
    </source>
</evidence>
<dbReference type="GO" id="GO:0016798">
    <property type="term" value="F:hydrolase activity, acting on glycosyl bonds"/>
    <property type="evidence" value="ECO:0007669"/>
    <property type="project" value="InterPro"/>
</dbReference>
<organism evidence="3 4">
    <name type="scientific">Platanthera zijinensis</name>
    <dbReference type="NCBI Taxonomy" id="2320716"/>
    <lineage>
        <taxon>Eukaryota</taxon>
        <taxon>Viridiplantae</taxon>
        <taxon>Streptophyta</taxon>
        <taxon>Embryophyta</taxon>
        <taxon>Tracheophyta</taxon>
        <taxon>Spermatophyta</taxon>
        <taxon>Magnoliopsida</taxon>
        <taxon>Liliopsida</taxon>
        <taxon>Asparagales</taxon>
        <taxon>Orchidaceae</taxon>
        <taxon>Orchidoideae</taxon>
        <taxon>Orchideae</taxon>
        <taxon>Orchidinae</taxon>
        <taxon>Platanthera</taxon>
    </lineage>
</organism>
<dbReference type="Gene3D" id="2.60.120.260">
    <property type="entry name" value="Galactose-binding domain-like"/>
    <property type="match status" value="1"/>
</dbReference>
<dbReference type="InterPro" id="IPR008979">
    <property type="entry name" value="Galactose-bd-like_sf"/>
</dbReference>
<dbReference type="AlphaFoldDB" id="A0AAP0BQC9"/>
<proteinExistence type="predicted"/>
<keyword evidence="4" id="KW-1185">Reference proteome</keyword>
<keyword evidence="1" id="KW-0378">Hydrolase</keyword>
<evidence type="ECO:0000259" key="2">
    <source>
        <dbReference type="Pfam" id="PF02018"/>
    </source>
</evidence>
<accession>A0AAP0BQC9</accession>
<evidence type="ECO:0000313" key="4">
    <source>
        <dbReference type="Proteomes" id="UP001418222"/>
    </source>
</evidence>
<protein>
    <recommendedName>
        <fullName evidence="2">CBM-cenC domain-containing protein</fullName>
    </recommendedName>
</protein>
<comment type="caution">
    <text evidence="3">The sequence shown here is derived from an EMBL/GenBank/DDBJ whole genome shotgun (WGS) entry which is preliminary data.</text>
</comment>
<dbReference type="EMBL" id="JBBWWQ010000005">
    <property type="protein sequence ID" value="KAK8946911.1"/>
    <property type="molecule type" value="Genomic_DNA"/>
</dbReference>
<dbReference type="Pfam" id="PF02018">
    <property type="entry name" value="CBM_4_9"/>
    <property type="match status" value="1"/>
</dbReference>
<dbReference type="SUPFAM" id="SSF49785">
    <property type="entry name" value="Galactose-binding domain-like"/>
    <property type="match status" value="1"/>
</dbReference>
<dbReference type="Proteomes" id="UP001418222">
    <property type="component" value="Unassembled WGS sequence"/>
</dbReference>
<sequence length="205" mass="22671">MEEIISVGPWGCEEGGTPFSHQINNGRIQKLVILYEGGFKSLTINSSTKTTKHLSHFSVSSQNHQPASVIKPKIQPNIIKNANFLQAVGAFWKKNFDDFTAEVISGSAGEICNNENHVIVSNRRHFYHSIEQDITEKVCAGGLYEVLADVSLKGGNGQEFEMSATVKIENMDNTLSFLHIGRYSCSDPPPIVQMSAFDKMHPESN</sequence>
<evidence type="ECO:0000313" key="3">
    <source>
        <dbReference type="EMBL" id="KAK8946911.1"/>
    </source>
</evidence>
<name>A0AAP0BQC9_9ASPA</name>
<dbReference type="InterPro" id="IPR003305">
    <property type="entry name" value="CenC_carb-bd"/>
</dbReference>
<gene>
    <name evidence="3" type="ORF">KSP39_PZI006426</name>
</gene>
<reference evidence="3 4" key="1">
    <citation type="journal article" date="2022" name="Nat. Plants">
        <title>Genomes of leafy and leafless Platanthera orchids illuminate the evolution of mycoheterotrophy.</title>
        <authorList>
            <person name="Li M.H."/>
            <person name="Liu K.W."/>
            <person name="Li Z."/>
            <person name="Lu H.C."/>
            <person name="Ye Q.L."/>
            <person name="Zhang D."/>
            <person name="Wang J.Y."/>
            <person name="Li Y.F."/>
            <person name="Zhong Z.M."/>
            <person name="Liu X."/>
            <person name="Yu X."/>
            <person name="Liu D.K."/>
            <person name="Tu X.D."/>
            <person name="Liu B."/>
            <person name="Hao Y."/>
            <person name="Liao X.Y."/>
            <person name="Jiang Y.T."/>
            <person name="Sun W.H."/>
            <person name="Chen J."/>
            <person name="Chen Y.Q."/>
            <person name="Ai Y."/>
            <person name="Zhai J.W."/>
            <person name="Wu S.S."/>
            <person name="Zhou Z."/>
            <person name="Hsiao Y.Y."/>
            <person name="Wu W.L."/>
            <person name="Chen Y.Y."/>
            <person name="Lin Y.F."/>
            <person name="Hsu J.L."/>
            <person name="Li C.Y."/>
            <person name="Wang Z.W."/>
            <person name="Zhao X."/>
            <person name="Zhong W.Y."/>
            <person name="Ma X.K."/>
            <person name="Ma L."/>
            <person name="Huang J."/>
            <person name="Chen G.Z."/>
            <person name="Huang M.Z."/>
            <person name="Huang L."/>
            <person name="Peng D.H."/>
            <person name="Luo Y.B."/>
            <person name="Zou S.Q."/>
            <person name="Chen S.P."/>
            <person name="Lan S."/>
            <person name="Tsai W.C."/>
            <person name="Van de Peer Y."/>
            <person name="Liu Z.J."/>
        </authorList>
    </citation>
    <scope>NUCLEOTIDE SEQUENCE [LARGE SCALE GENOMIC DNA]</scope>
    <source>
        <strain evidence="3">Lor287</strain>
    </source>
</reference>
<feature type="domain" description="CBM-cenC" evidence="2">
    <location>
        <begin position="77"/>
        <end position="171"/>
    </location>
</feature>